<dbReference type="InterPro" id="IPR050832">
    <property type="entry name" value="Bact_Acetyltransf"/>
</dbReference>
<gene>
    <name evidence="4" type="ORF">SAMN04489842_3456</name>
</gene>
<protein>
    <submittedName>
        <fullName evidence="4">Ribosomal protein S18 acetylase RimI</fullName>
    </submittedName>
</protein>
<dbReference type="CDD" id="cd04301">
    <property type="entry name" value="NAT_SF"/>
    <property type="match status" value="1"/>
</dbReference>
<evidence type="ECO:0000313" key="4">
    <source>
        <dbReference type="EMBL" id="SDR35688.1"/>
    </source>
</evidence>
<dbReference type="PROSITE" id="PS51186">
    <property type="entry name" value="GNAT"/>
    <property type="match status" value="1"/>
</dbReference>
<dbReference type="EMBL" id="FNLC01000004">
    <property type="protein sequence ID" value="SDR35688.1"/>
    <property type="molecule type" value="Genomic_DNA"/>
</dbReference>
<dbReference type="Pfam" id="PF00583">
    <property type="entry name" value="Acetyltransf_1"/>
    <property type="match status" value="1"/>
</dbReference>
<dbReference type="OrthoDB" id="11597at2157"/>
<dbReference type="AlphaFoldDB" id="A0A1H1IEA3"/>
<dbReference type="InterPro" id="IPR000182">
    <property type="entry name" value="GNAT_dom"/>
</dbReference>
<dbReference type="InterPro" id="IPR016181">
    <property type="entry name" value="Acyl_CoA_acyltransferase"/>
</dbReference>
<sequence>MTRVVREATTDDVWAIHKTARESWHAAYDDALGPETVDEIVDDWYALGDLESAIDDASERDDAQFLVATADDESRVDGACDGFAHVVPWPEDGDVAYLVRLYVRPDRWGEGIGTALLERLEADLEDAFDRVRLAVLATNDVGISFYESTGFDRMGARKTDLPGGLEEYVYEKLL</sequence>
<dbReference type="RefSeq" id="WP_090384528.1">
    <property type="nucleotide sequence ID" value="NZ_FNLC01000004.1"/>
</dbReference>
<reference evidence="5" key="1">
    <citation type="submission" date="2016-10" db="EMBL/GenBank/DDBJ databases">
        <authorList>
            <person name="Varghese N."/>
            <person name="Submissions S."/>
        </authorList>
    </citation>
    <scope>NUCLEOTIDE SEQUENCE [LARGE SCALE GENOMIC DNA]</scope>
    <source>
        <strain evidence="5">DSM 24767</strain>
    </source>
</reference>
<evidence type="ECO:0000256" key="2">
    <source>
        <dbReference type="ARBA" id="ARBA00023315"/>
    </source>
</evidence>
<keyword evidence="2" id="KW-0012">Acyltransferase</keyword>
<keyword evidence="5" id="KW-1185">Reference proteome</keyword>
<dbReference type="Proteomes" id="UP000198848">
    <property type="component" value="Unassembled WGS sequence"/>
</dbReference>
<dbReference type="SUPFAM" id="SSF55729">
    <property type="entry name" value="Acyl-CoA N-acyltransferases (Nat)"/>
    <property type="match status" value="1"/>
</dbReference>
<dbReference type="GO" id="GO:0016747">
    <property type="term" value="F:acyltransferase activity, transferring groups other than amino-acyl groups"/>
    <property type="evidence" value="ECO:0007669"/>
    <property type="project" value="InterPro"/>
</dbReference>
<dbReference type="Gene3D" id="3.40.630.30">
    <property type="match status" value="1"/>
</dbReference>
<keyword evidence="4" id="KW-0687">Ribonucleoprotein</keyword>
<proteinExistence type="predicted"/>
<evidence type="ECO:0000256" key="1">
    <source>
        <dbReference type="ARBA" id="ARBA00022679"/>
    </source>
</evidence>
<dbReference type="STRING" id="1095778.SAMN04489842_3456"/>
<organism evidence="4 5">
    <name type="scientific">Natronobacterium texcoconense</name>
    <dbReference type="NCBI Taxonomy" id="1095778"/>
    <lineage>
        <taxon>Archaea</taxon>
        <taxon>Methanobacteriati</taxon>
        <taxon>Methanobacteriota</taxon>
        <taxon>Stenosarchaea group</taxon>
        <taxon>Halobacteria</taxon>
        <taxon>Halobacteriales</taxon>
        <taxon>Natrialbaceae</taxon>
        <taxon>Natronobacterium</taxon>
    </lineage>
</organism>
<evidence type="ECO:0000259" key="3">
    <source>
        <dbReference type="PROSITE" id="PS51186"/>
    </source>
</evidence>
<accession>A0A1H1IEA3</accession>
<name>A0A1H1IEA3_NATTX</name>
<feature type="domain" description="N-acetyltransferase" evidence="3">
    <location>
        <begin position="3"/>
        <end position="174"/>
    </location>
</feature>
<keyword evidence="4" id="KW-0689">Ribosomal protein</keyword>
<evidence type="ECO:0000313" key="5">
    <source>
        <dbReference type="Proteomes" id="UP000198848"/>
    </source>
</evidence>
<dbReference type="GO" id="GO:0005840">
    <property type="term" value="C:ribosome"/>
    <property type="evidence" value="ECO:0007669"/>
    <property type="project" value="UniProtKB-KW"/>
</dbReference>
<keyword evidence="1" id="KW-0808">Transferase</keyword>
<dbReference type="PANTHER" id="PTHR43877">
    <property type="entry name" value="AMINOALKYLPHOSPHONATE N-ACETYLTRANSFERASE-RELATED-RELATED"/>
    <property type="match status" value="1"/>
</dbReference>